<gene>
    <name evidence="7" type="ORF">EFBL_2972</name>
</gene>
<feature type="transmembrane region" description="Helical" evidence="6">
    <location>
        <begin position="12"/>
        <end position="34"/>
    </location>
</feature>
<evidence type="ECO:0000256" key="3">
    <source>
        <dbReference type="ARBA" id="ARBA00022692"/>
    </source>
</evidence>
<dbReference type="EMBL" id="BDUF01000086">
    <property type="protein sequence ID" value="GAX91306.1"/>
    <property type="molecule type" value="Genomic_DNA"/>
</dbReference>
<name>A0A292YQ40_9BACL</name>
<reference evidence="8" key="1">
    <citation type="submission" date="2017-07" db="EMBL/GenBank/DDBJ databases">
        <title>Draft genome sequence of Effusibacillus lacus strain skLN1.</title>
        <authorList>
            <person name="Watanabe M."/>
            <person name="Kojima H."/>
            <person name="Fukui M."/>
        </authorList>
    </citation>
    <scope>NUCLEOTIDE SEQUENCE [LARGE SCALE GENOMIC DNA]</scope>
    <source>
        <strain evidence="8">skLN1</strain>
    </source>
</reference>
<keyword evidence="3 6" id="KW-0812">Transmembrane</keyword>
<sequence length="214" mass="23661">MYPSYTTGSRLTMGAIFPALFFSLLFAAVGLAAGQFVPPAWMLPLMVVELIMIVAAMFIRRKRAVGYGFLYTFTFISGITLYPIIRAYSDLGAQVVLQAFAVTAIAYAGAALYATITKADFRFLGGFLFVGLIALLGMGIVGLFIPFSSTANWVYTLLGVLIFIGYTLYDISRITRYGVEREDVPIVVLNLYLNFVNLFLFILRLFGLNLGRDE</sequence>
<feature type="transmembrane region" description="Helical" evidence="6">
    <location>
        <begin position="66"/>
        <end position="85"/>
    </location>
</feature>
<dbReference type="PANTHER" id="PTHR23291:SF50">
    <property type="entry name" value="PROTEIN LIFEGUARD 4"/>
    <property type="match status" value="1"/>
</dbReference>
<feature type="transmembrane region" description="Helical" evidence="6">
    <location>
        <begin position="40"/>
        <end position="59"/>
    </location>
</feature>
<dbReference type="Proteomes" id="UP000217785">
    <property type="component" value="Unassembled WGS sequence"/>
</dbReference>
<keyword evidence="8" id="KW-1185">Reference proteome</keyword>
<dbReference type="OrthoDB" id="9793828at2"/>
<dbReference type="Pfam" id="PF01027">
    <property type="entry name" value="Bax1-I"/>
    <property type="match status" value="1"/>
</dbReference>
<evidence type="ECO:0000313" key="7">
    <source>
        <dbReference type="EMBL" id="GAX91306.1"/>
    </source>
</evidence>
<dbReference type="PANTHER" id="PTHR23291">
    <property type="entry name" value="BAX INHIBITOR-RELATED"/>
    <property type="match status" value="1"/>
</dbReference>
<dbReference type="InterPro" id="IPR006214">
    <property type="entry name" value="Bax_inhibitor_1-related"/>
</dbReference>
<feature type="transmembrane region" description="Helical" evidence="6">
    <location>
        <begin position="123"/>
        <end position="147"/>
    </location>
</feature>
<evidence type="ECO:0000256" key="1">
    <source>
        <dbReference type="ARBA" id="ARBA00004141"/>
    </source>
</evidence>
<feature type="transmembrane region" description="Helical" evidence="6">
    <location>
        <begin position="184"/>
        <end position="206"/>
    </location>
</feature>
<accession>A0A292YQ40</accession>
<evidence type="ECO:0000313" key="8">
    <source>
        <dbReference type="Proteomes" id="UP000217785"/>
    </source>
</evidence>
<comment type="similarity">
    <text evidence="2 6">Belongs to the BI1 family.</text>
</comment>
<evidence type="ECO:0000256" key="6">
    <source>
        <dbReference type="RuleBase" id="RU004379"/>
    </source>
</evidence>
<evidence type="ECO:0008006" key="9">
    <source>
        <dbReference type="Google" id="ProtNLM"/>
    </source>
</evidence>
<comment type="subcellular location">
    <subcellularLocation>
        <location evidence="1">Membrane</location>
        <topology evidence="1">Multi-pass membrane protein</topology>
    </subcellularLocation>
</comment>
<evidence type="ECO:0000256" key="2">
    <source>
        <dbReference type="ARBA" id="ARBA00010350"/>
    </source>
</evidence>
<feature type="transmembrane region" description="Helical" evidence="6">
    <location>
        <begin position="153"/>
        <end position="172"/>
    </location>
</feature>
<protein>
    <recommendedName>
        <fullName evidence="9">BAX inhibitor protein</fullName>
    </recommendedName>
</protein>
<evidence type="ECO:0000256" key="5">
    <source>
        <dbReference type="ARBA" id="ARBA00023136"/>
    </source>
</evidence>
<dbReference type="AlphaFoldDB" id="A0A292YQ40"/>
<feature type="transmembrane region" description="Helical" evidence="6">
    <location>
        <begin position="91"/>
        <end position="116"/>
    </location>
</feature>
<dbReference type="GO" id="GO:0005886">
    <property type="term" value="C:plasma membrane"/>
    <property type="evidence" value="ECO:0007669"/>
    <property type="project" value="TreeGrafter"/>
</dbReference>
<dbReference type="CDD" id="cd10432">
    <property type="entry name" value="BI-1-like_bacterial"/>
    <property type="match status" value="1"/>
</dbReference>
<evidence type="ECO:0000256" key="4">
    <source>
        <dbReference type="ARBA" id="ARBA00022989"/>
    </source>
</evidence>
<organism evidence="7 8">
    <name type="scientific">Effusibacillus lacus</name>
    <dbReference type="NCBI Taxonomy" id="1348429"/>
    <lineage>
        <taxon>Bacteria</taxon>
        <taxon>Bacillati</taxon>
        <taxon>Bacillota</taxon>
        <taxon>Bacilli</taxon>
        <taxon>Bacillales</taxon>
        <taxon>Alicyclobacillaceae</taxon>
        <taxon>Effusibacillus</taxon>
    </lineage>
</organism>
<comment type="caution">
    <text evidence="7">The sequence shown here is derived from an EMBL/GenBank/DDBJ whole genome shotgun (WGS) entry which is preliminary data.</text>
</comment>
<keyword evidence="5 6" id="KW-0472">Membrane</keyword>
<proteinExistence type="inferred from homology"/>
<keyword evidence="4 6" id="KW-1133">Transmembrane helix</keyword>
<dbReference type="RefSeq" id="WP_096183023.1">
    <property type="nucleotide sequence ID" value="NZ_BDUF01000086.1"/>
</dbReference>